<sequence length="325" mass="36532">MSSSDPAFGRMLRQLVDLGVITINTEPLDAAIERRLKQFWESTTCPRCGNPSLYTWESSDRVCCRNCPFKPVYTYGTPFHEKHLSCGEVLLAFMLYADTLLNISDIEVILDRAYKTVFYAIREVEAAVHRGFPLVWSQFQHAISGPTQIDESGKVCSGFKGQDPPRDSRHRGGSSRTGRSRWKGRHGDQLTLVAACRDALRVIQGKLGIDYDTDLEPVIEETADLSQPLGEVWTDGLQAYRRMEHDHKIVIHDETYVSSEGIHINQVECLFSLVKPWLRKFRGLSKHGLEQAAHTFGIVRSVNLVGASFEFLVDCLAIGGFHSST</sequence>
<reference evidence="3 4" key="1">
    <citation type="submission" date="2016-10" db="EMBL/GenBank/DDBJ databases">
        <authorList>
            <person name="de Groot N.N."/>
        </authorList>
    </citation>
    <scope>NUCLEOTIDE SEQUENCE [LARGE SCALE GENOMIC DNA]</scope>
    <source>
        <strain evidence="3 4">DSM 22187</strain>
    </source>
</reference>
<dbReference type="OrthoDB" id="298470at2157"/>
<accession>A0A2H4Q1U1</accession>
<dbReference type="InterPro" id="IPR024445">
    <property type="entry name" value="Tnp_ISXO2-like"/>
</dbReference>
<evidence type="ECO:0000256" key="1">
    <source>
        <dbReference type="SAM" id="MobiDB-lite"/>
    </source>
</evidence>
<dbReference type="EMBL" id="FNYR01000036">
    <property type="protein sequence ID" value="SEJ25309.1"/>
    <property type="molecule type" value="Genomic_DNA"/>
</dbReference>
<dbReference type="KEGG" id="hae:halTADL_1587"/>
<keyword evidence="4" id="KW-1185">Reference proteome</keyword>
<organism evidence="3 4">
    <name type="scientific">Halohasta litchfieldiae</name>
    <dbReference type="NCBI Taxonomy" id="1073996"/>
    <lineage>
        <taxon>Archaea</taxon>
        <taxon>Methanobacteriati</taxon>
        <taxon>Methanobacteriota</taxon>
        <taxon>Stenosarchaea group</taxon>
        <taxon>Halobacteria</taxon>
        <taxon>Halobacteriales</taxon>
        <taxon>Haloferacaceae</taxon>
        <taxon>Halohasta</taxon>
    </lineage>
</organism>
<dbReference type="GeneID" id="35002378"/>
<dbReference type="Proteomes" id="UP000198888">
    <property type="component" value="Unassembled WGS sequence"/>
</dbReference>
<dbReference type="AlphaFoldDB" id="A0A1H6X830"/>
<name>A0A1H6X830_9EURY</name>
<accession>A0A1H6X830</accession>
<dbReference type="NCBIfam" id="NF033547">
    <property type="entry name" value="transpos_IS1595"/>
    <property type="match status" value="1"/>
</dbReference>
<dbReference type="RefSeq" id="WP_076612019.1">
    <property type="nucleotide sequence ID" value="NZ_CP024845.1"/>
</dbReference>
<evidence type="ECO:0000313" key="3">
    <source>
        <dbReference type="EMBL" id="SEJ25309.1"/>
    </source>
</evidence>
<proteinExistence type="predicted"/>
<gene>
    <name evidence="3" type="ORF">SAMN05444271_1364</name>
</gene>
<dbReference type="SMART" id="SM01126">
    <property type="entry name" value="DDE_Tnp_IS1595"/>
    <property type="match status" value="1"/>
</dbReference>
<feature type="region of interest" description="Disordered" evidence="1">
    <location>
        <begin position="150"/>
        <end position="184"/>
    </location>
</feature>
<protein>
    <submittedName>
        <fullName evidence="3">ISXO2-like transposase domain-containing protein</fullName>
    </submittedName>
</protein>
<feature type="compositionally biased region" description="Basic residues" evidence="1">
    <location>
        <begin position="168"/>
        <end position="184"/>
    </location>
</feature>
<evidence type="ECO:0000259" key="2">
    <source>
        <dbReference type="SMART" id="SM01126"/>
    </source>
</evidence>
<dbReference type="Pfam" id="PF12762">
    <property type="entry name" value="DDE_Tnp_IS1595"/>
    <property type="match status" value="1"/>
</dbReference>
<feature type="domain" description="ISXO2-like transposase" evidence="2">
    <location>
        <begin position="142"/>
        <end position="288"/>
    </location>
</feature>
<evidence type="ECO:0000313" key="4">
    <source>
        <dbReference type="Proteomes" id="UP000198888"/>
    </source>
</evidence>